<dbReference type="KEGG" id="sman:C12CBH8_01620"/>
<protein>
    <recommendedName>
        <fullName evidence="3">Right handed beta helix domain-containing protein</fullName>
    </recommendedName>
</protein>
<evidence type="ECO:0000313" key="2">
    <source>
        <dbReference type="Proteomes" id="UP000593890"/>
    </source>
</evidence>
<sequence length="426" mass="45325">MKATKRALIVSGFTLLVCFALLTGTTFAWLTDSVSNKGNKIQSGALKISASLYSQGENGIDITIPGYSSQDQDGEDQETVVFDQDGLDLTTSPDDQPLIEEQDFGPGSTQVKMIRVSNEEDLSAKINFRFTVETDDLTNALWFDFIPLDKADPEGVKTRTLVKRPMTELSDVVSAQEFSLASGQDQYFLFVYGMSDNAGGGYQGKKFVADVSILAAQGGEEVDGFGHSSYDENASYDAVTVSTALQLDQALRVGGNIKLGADIDMTEYDGGPWEISQDTILDLDGKQLTMKNGNGSGGQIVVSDPVSFTIKNGGFTTVPNGSPVNKAVLQSYGTLVLENMTIGGGDVHNLVEAENGFLTMTSCQVSSTKQGTGTWLVTVGGDSTEAVLTNCSFETGKESAALYITSPAEQVQLAGCTINGQPMDSH</sequence>
<dbReference type="AlphaFoldDB" id="A0A7I8D2S7"/>
<proteinExistence type="predicted"/>
<name>A0A7I8D2S7_9FIRM</name>
<accession>A0A7I8D2S7</accession>
<dbReference type="Proteomes" id="UP000593890">
    <property type="component" value="Chromosome"/>
</dbReference>
<dbReference type="EMBL" id="AP023321">
    <property type="protein sequence ID" value="BCI59523.1"/>
    <property type="molecule type" value="Genomic_DNA"/>
</dbReference>
<organism evidence="1 2">
    <name type="scientific">Solibaculum mannosilyticum</name>
    <dbReference type="NCBI Taxonomy" id="2780922"/>
    <lineage>
        <taxon>Bacteria</taxon>
        <taxon>Bacillati</taxon>
        <taxon>Bacillota</taxon>
        <taxon>Clostridia</taxon>
        <taxon>Eubacteriales</taxon>
        <taxon>Oscillospiraceae</taxon>
        <taxon>Solibaculum</taxon>
    </lineage>
</organism>
<dbReference type="InterPro" id="IPR011050">
    <property type="entry name" value="Pectin_lyase_fold/virulence"/>
</dbReference>
<dbReference type="RefSeq" id="WP_215533365.1">
    <property type="nucleotide sequence ID" value="NZ_AP023321.1"/>
</dbReference>
<dbReference type="SUPFAM" id="SSF51126">
    <property type="entry name" value="Pectin lyase-like"/>
    <property type="match status" value="1"/>
</dbReference>
<keyword evidence="2" id="KW-1185">Reference proteome</keyword>
<reference evidence="2" key="1">
    <citation type="submission" date="2020-07" db="EMBL/GenBank/DDBJ databases">
        <title>Complete genome sequencing of Clostridia bacterium strain 12CBH8.</title>
        <authorList>
            <person name="Sakamoto M."/>
            <person name="Murakami T."/>
            <person name="Mori H."/>
        </authorList>
    </citation>
    <scope>NUCLEOTIDE SEQUENCE [LARGE SCALE GENOMIC DNA]</scope>
    <source>
        <strain evidence="2">12CBH8</strain>
    </source>
</reference>
<evidence type="ECO:0000313" key="1">
    <source>
        <dbReference type="EMBL" id="BCI59523.1"/>
    </source>
</evidence>
<gene>
    <name evidence="1" type="ORF">C12CBH8_01620</name>
</gene>
<evidence type="ECO:0008006" key="3">
    <source>
        <dbReference type="Google" id="ProtNLM"/>
    </source>
</evidence>